<dbReference type="CDD" id="cd13131">
    <property type="entry name" value="MATE_NorM_like"/>
    <property type="match status" value="1"/>
</dbReference>
<feature type="transmembrane region" description="Helical" evidence="10">
    <location>
        <begin position="408"/>
        <end position="428"/>
    </location>
</feature>
<dbReference type="Pfam" id="PF01554">
    <property type="entry name" value="MatE"/>
    <property type="match status" value="2"/>
</dbReference>
<proteinExistence type="predicted"/>
<evidence type="ECO:0000256" key="1">
    <source>
        <dbReference type="ARBA" id="ARBA00004429"/>
    </source>
</evidence>
<keyword evidence="4" id="KW-1003">Cell membrane</keyword>
<keyword evidence="8 10" id="KW-0472">Membrane</keyword>
<dbReference type="PANTHER" id="PTHR43298:SF2">
    <property type="entry name" value="FMN_FAD EXPORTER YEEO-RELATED"/>
    <property type="match status" value="1"/>
</dbReference>
<gene>
    <name evidence="11" type="ORF">FHS83_003695</name>
</gene>
<evidence type="ECO:0000313" key="12">
    <source>
        <dbReference type="Proteomes" id="UP000570514"/>
    </source>
</evidence>
<keyword evidence="2" id="KW-0813">Transport</keyword>
<evidence type="ECO:0000256" key="8">
    <source>
        <dbReference type="ARBA" id="ARBA00023136"/>
    </source>
</evidence>
<dbReference type="GO" id="GO:0005886">
    <property type="term" value="C:plasma membrane"/>
    <property type="evidence" value="ECO:0007669"/>
    <property type="project" value="UniProtKB-SubCell"/>
</dbReference>
<evidence type="ECO:0000256" key="10">
    <source>
        <dbReference type="SAM" id="Phobius"/>
    </source>
</evidence>
<accession>A0A846N5R5</accession>
<feature type="transmembrane region" description="Helical" evidence="10">
    <location>
        <begin position="299"/>
        <end position="318"/>
    </location>
</feature>
<protein>
    <recommendedName>
        <fullName evidence="9">Multidrug-efflux transporter</fullName>
    </recommendedName>
</protein>
<dbReference type="RefSeq" id="WP_167084881.1">
    <property type="nucleotide sequence ID" value="NZ_BAAADC010000001.1"/>
</dbReference>
<dbReference type="AlphaFoldDB" id="A0A846N5R5"/>
<feature type="transmembrane region" description="Helical" evidence="10">
    <location>
        <begin position="27"/>
        <end position="48"/>
    </location>
</feature>
<comment type="subcellular location">
    <subcellularLocation>
        <location evidence="1">Cell inner membrane</location>
        <topology evidence="1">Multi-pass membrane protein</topology>
    </subcellularLocation>
</comment>
<keyword evidence="5 10" id="KW-0812">Transmembrane</keyword>
<feature type="transmembrane region" description="Helical" evidence="10">
    <location>
        <begin position="330"/>
        <end position="350"/>
    </location>
</feature>
<keyword evidence="12" id="KW-1185">Reference proteome</keyword>
<comment type="caution">
    <text evidence="11">The sequence shown here is derived from an EMBL/GenBank/DDBJ whole genome shotgun (WGS) entry which is preliminary data.</text>
</comment>
<sequence length="467" mass="50886">MTDMTQTETMEFKTSPWVTEVRELMKLALPLIATQLAQMAILTTDVIMLGRLSKEALAGAALGNTVFYFAWLFGLGPTAAISPMIAHILGAKPRDKAGVRAATRMGFWAIILLSVPLTAFLFFAKDVLILLQQKPELAEAASHFVQPLGFGMIFSLGFQVLRSYATALEKPNSALWVMLAAILFNAAADYALIFGHFGFPKLGLVGSGIASASSYAFSFFAMLVVVFLTPKLREYRIFRRFWRWDWPKFIEVFRLGMPIGMTMLFEAALFNSSMLIMGTFSTAALAAHQVALNVPSLTFMVPLGIAMAATVRVGLFAGAEDRHGVRRAGLTALTIGGGFMIFTALFLALFPRQIAGLYFAADDRANADVLALAITYLRIAAAFQVFDGVQVVASFALRGLKDARMPMWIAGASYWLIGFPLCLGLGVWAHWQGIGVWIGLAFALMTAAILLSWRFVALSRLTAAEPA</sequence>
<dbReference type="GO" id="GO:0006811">
    <property type="term" value="P:monoatomic ion transport"/>
    <property type="evidence" value="ECO:0007669"/>
    <property type="project" value="UniProtKB-KW"/>
</dbReference>
<keyword evidence="7" id="KW-0406">Ion transport</keyword>
<feature type="transmembrane region" description="Helical" evidence="10">
    <location>
        <begin position="434"/>
        <end position="453"/>
    </location>
</feature>
<keyword evidence="6 10" id="KW-1133">Transmembrane helix</keyword>
<feature type="transmembrane region" description="Helical" evidence="10">
    <location>
        <begin position="370"/>
        <end position="396"/>
    </location>
</feature>
<evidence type="ECO:0000256" key="7">
    <source>
        <dbReference type="ARBA" id="ARBA00023065"/>
    </source>
</evidence>
<dbReference type="EMBL" id="JAASRM010000001">
    <property type="protein sequence ID" value="NIK90377.1"/>
    <property type="molecule type" value="Genomic_DNA"/>
</dbReference>
<dbReference type="PIRSF" id="PIRSF006603">
    <property type="entry name" value="DinF"/>
    <property type="match status" value="1"/>
</dbReference>
<evidence type="ECO:0000256" key="9">
    <source>
        <dbReference type="ARBA" id="ARBA00031636"/>
    </source>
</evidence>
<name>A0A846N5R5_9PROT</name>
<dbReference type="PANTHER" id="PTHR43298">
    <property type="entry name" value="MULTIDRUG RESISTANCE PROTEIN NORM-RELATED"/>
    <property type="match status" value="1"/>
</dbReference>
<dbReference type="GO" id="GO:0015297">
    <property type="term" value="F:antiporter activity"/>
    <property type="evidence" value="ECO:0007669"/>
    <property type="project" value="UniProtKB-KW"/>
</dbReference>
<feature type="transmembrane region" description="Helical" evidence="10">
    <location>
        <begin position="173"/>
        <end position="197"/>
    </location>
</feature>
<feature type="transmembrane region" description="Helical" evidence="10">
    <location>
        <begin position="209"/>
        <end position="230"/>
    </location>
</feature>
<feature type="transmembrane region" description="Helical" evidence="10">
    <location>
        <begin position="68"/>
        <end position="89"/>
    </location>
</feature>
<feature type="transmembrane region" description="Helical" evidence="10">
    <location>
        <begin position="101"/>
        <end position="124"/>
    </location>
</feature>
<dbReference type="Proteomes" id="UP000570514">
    <property type="component" value="Unassembled WGS sequence"/>
</dbReference>
<feature type="transmembrane region" description="Helical" evidence="10">
    <location>
        <begin position="144"/>
        <end position="161"/>
    </location>
</feature>
<organism evidence="11 12">
    <name type="scientific">Rhizomicrobium palustre</name>
    <dbReference type="NCBI Taxonomy" id="189966"/>
    <lineage>
        <taxon>Bacteria</taxon>
        <taxon>Pseudomonadati</taxon>
        <taxon>Pseudomonadota</taxon>
        <taxon>Alphaproteobacteria</taxon>
        <taxon>Micropepsales</taxon>
        <taxon>Micropepsaceae</taxon>
        <taxon>Rhizomicrobium</taxon>
    </lineage>
</organism>
<dbReference type="InterPro" id="IPR048279">
    <property type="entry name" value="MdtK-like"/>
</dbReference>
<evidence type="ECO:0000313" key="11">
    <source>
        <dbReference type="EMBL" id="NIK90377.1"/>
    </source>
</evidence>
<evidence type="ECO:0000256" key="6">
    <source>
        <dbReference type="ARBA" id="ARBA00022989"/>
    </source>
</evidence>
<evidence type="ECO:0000256" key="3">
    <source>
        <dbReference type="ARBA" id="ARBA00022449"/>
    </source>
</evidence>
<evidence type="ECO:0000256" key="4">
    <source>
        <dbReference type="ARBA" id="ARBA00022475"/>
    </source>
</evidence>
<keyword evidence="3" id="KW-0050">Antiport</keyword>
<evidence type="ECO:0000256" key="5">
    <source>
        <dbReference type="ARBA" id="ARBA00022692"/>
    </source>
</evidence>
<evidence type="ECO:0000256" key="2">
    <source>
        <dbReference type="ARBA" id="ARBA00022448"/>
    </source>
</evidence>
<reference evidence="11 12" key="1">
    <citation type="submission" date="2020-03" db="EMBL/GenBank/DDBJ databases">
        <title>Genomic Encyclopedia of Type Strains, Phase IV (KMG-IV): sequencing the most valuable type-strain genomes for metagenomic binning, comparative biology and taxonomic classification.</title>
        <authorList>
            <person name="Goeker M."/>
        </authorList>
    </citation>
    <scope>NUCLEOTIDE SEQUENCE [LARGE SCALE GENOMIC DNA]</scope>
    <source>
        <strain evidence="11 12">DSM 19867</strain>
    </source>
</reference>
<dbReference type="NCBIfam" id="TIGR00797">
    <property type="entry name" value="matE"/>
    <property type="match status" value="1"/>
</dbReference>
<dbReference type="InterPro" id="IPR002528">
    <property type="entry name" value="MATE_fam"/>
</dbReference>
<dbReference type="GO" id="GO:0042910">
    <property type="term" value="F:xenobiotic transmembrane transporter activity"/>
    <property type="evidence" value="ECO:0007669"/>
    <property type="project" value="InterPro"/>
</dbReference>
<dbReference type="InterPro" id="IPR050222">
    <property type="entry name" value="MATE_MdtK"/>
</dbReference>